<dbReference type="CDD" id="cd07153">
    <property type="entry name" value="Fur_like"/>
    <property type="match status" value="1"/>
</dbReference>
<name>A0ABZ2U014_9ACTN</name>
<dbReference type="Proteomes" id="UP001479933">
    <property type="component" value="Chromosome"/>
</dbReference>
<evidence type="ECO:0000256" key="10">
    <source>
        <dbReference type="ARBA" id="ARBA00023163"/>
    </source>
</evidence>
<dbReference type="PANTHER" id="PTHR33202:SF18">
    <property type="entry name" value="TRANSCRIPTIONAL REGULATOR FURA"/>
    <property type="match status" value="1"/>
</dbReference>
<dbReference type="Gene3D" id="3.30.1490.190">
    <property type="match status" value="1"/>
</dbReference>
<evidence type="ECO:0000256" key="8">
    <source>
        <dbReference type="ARBA" id="ARBA00023015"/>
    </source>
</evidence>
<accession>A0ABZ2U014</accession>
<dbReference type="EMBL" id="CP136137">
    <property type="protein sequence ID" value="WYY06947.1"/>
    <property type="molecule type" value="Genomic_DNA"/>
</dbReference>
<keyword evidence="7" id="KW-0408">Iron</keyword>
<keyword evidence="4" id="KW-0678">Repressor</keyword>
<comment type="subcellular location">
    <subcellularLocation>
        <location evidence="1">Cytoplasm</location>
    </subcellularLocation>
</comment>
<evidence type="ECO:0000256" key="6">
    <source>
        <dbReference type="ARBA" id="ARBA00022833"/>
    </source>
</evidence>
<keyword evidence="12" id="KW-1185">Reference proteome</keyword>
<proteinExistence type="inferred from homology"/>
<evidence type="ECO:0000256" key="4">
    <source>
        <dbReference type="ARBA" id="ARBA00022491"/>
    </source>
</evidence>
<dbReference type="InterPro" id="IPR036388">
    <property type="entry name" value="WH-like_DNA-bd_sf"/>
</dbReference>
<keyword evidence="10" id="KW-0804">Transcription</keyword>
<keyword evidence="9" id="KW-0238">DNA-binding</keyword>
<reference evidence="11 12" key="1">
    <citation type="journal article" date="2023" name="Virus Evol.">
        <title>Computational host range prediction-The good, the bad, and the ugly.</title>
        <authorList>
            <person name="Howell A.A."/>
            <person name="Versoza C.J."/>
            <person name="Pfeifer S.P."/>
        </authorList>
    </citation>
    <scope>NUCLEOTIDE SEQUENCE [LARGE SCALE GENOMIC DNA]</scope>
    <source>
        <strain evidence="11 12">1610/1b</strain>
    </source>
</reference>
<evidence type="ECO:0000256" key="2">
    <source>
        <dbReference type="ARBA" id="ARBA00007957"/>
    </source>
</evidence>
<dbReference type="SUPFAM" id="SSF46785">
    <property type="entry name" value="Winged helix' DNA-binding domain"/>
    <property type="match status" value="1"/>
</dbReference>
<dbReference type="Gene3D" id="1.10.10.10">
    <property type="entry name" value="Winged helix-like DNA-binding domain superfamily/Winged helix DNA-binding domain"/>
    <property type="match status" value="1"/>
</dbReference>
<organism evidence="11 12">
    <name type="scientific">Gordonia hydrophobica</name>
    <dbReference type="NCBI Taxonomy" id="40516"/>
    <lineage>
        <taxon>Bacteria</taxon>
        <taxon>Bacillati</taxon>
        <taxon>Actinomycetota</taxon>
        <taxon>Actinomycetes</taxon>
        <taxon>Mycobacteriales</taxon>
        <taxon>Gordoniaceae</taxon>
        <taxon>Gordonia</taxon>
    </lineage>
</organism>
<evidence type="ECO:0000256" key="1">
    <source>
        <dbReference type="ARBA" id="ARBA00004496"/>
    </source>
</evidence>
<comment type="similarity">
    <text evidence="2">Belongs to the Fur family.</text>
</comment>
<sequence>MAAIDYTAEIRGAGLRVTRPRLAVLAALDAHPHAETEAVLAAVREALPGVSRQAVYDVLHALTDAGLIRRIQPSGHVSLYETRIADNHHHLVCRVCGDVRDVDCAVGEAPCLEAANDHGFAIDEAEVIYWGVCPDCATNNDSAHGAERLRDGPPTEPHR</sequence>
<dbReference type="RefSeq" id="WP_066172192.1">
    <property type="nucleotide sequence ID" value="NZ_CP136137.1"/>
</dbReference>
<protein>
    <submittedName>
        <fullName evidence="11">Fur family transcriptional regulator</fullName>
    </submittedName>
</protein>
<evidence type="ECO:0000256" key="5">
    <source>
        <dbReference type="ARBA" id="ARBA00022723"/>
    </source>
</evidence>
<keyword evidence="5" id="KW-0479">Metal-binding</keyword>
<gene>
    <name evidence="11" type="ORF">RVF87_18235</name>
</gene>
<dbReference type="Pfam" id="PF01475">
    <property type="entry name" value="FUR"/>
    <property type="match status" value="1"/>
</dbReference>
<keyword evidence="6" id="KW-0862">Zinc</keyword>
<dbReference type="PANTHER" id="PTHR33202">
    <property type="entry name" value="ZINC UPTAKE REGULATION PROTEIN"/>
    <property type="match status" value="1"/>
</dbReference>
<keyword evidence="8" id="KW-0805">Transcription regulation</keyword>
<evidence type="ECO:0000313" key="12">
    <source>
        <dbReference type="Proteomes" id="UP001479933"/>
    </source>
</evidence>
<evidence type="ECO:0000313" key="11">
    <source>
        <dbReference type="EMBL" id="WYY06947.1"/>
    </source>
</evidence>
<evidence type="ECO:0000256" key="9">
    <source>
        <dbReference type="ARBA" id="ARBA00023125"/>
    </source>
</evidence>
<dbReference type="InterPro" id="IPR002481">
    <property type="entry name" value="FUR"/>
</dbReference>
<keyword evidence="3" id="KW-0963">Cytoplasm</keyword>
<evidence type="ECO:0000256" key="3">
    <source>
        <dbReference type="ARBA" id="ARBA00022490"/>
    </source>
</evidence>
<dbReference type="InterPro" id="IPR043135">
    <property type="entry name" value="Fur_C"/>
</dbReference>
<dbReference type="InterPro" id="IPR036390">
    <property type="entry name" value="WH_DNA-bd_sf"/>
</dbReference>
<evidence type="ECO:0000256" key="7">
    <source>
        <dbReference type="ARBA" id="ARBA00023004"/>
    </source>
</evidence>